<feature type="binding site" evidence="3">
    <location>
        <begin position="14"/>
        <end position="19"/>
    </location>
    <ligand>
        <name>ATP</name>
        <dbReference type="ChEBI" id="CHEBI:30616"/>
    </ligand>
</feature>
<dbReference type="AlphaFoldDB" id="A0A2I1M7K7"/>
<comment type="similarity">
    <text evidence="3">Belongs to the CoaE family.</text>
</comment>
<comment type="pathway">
    <text evidence="3">Cofactor biosynthesis; coenzyme A biosynthesis; CoA from (R)-pantothenate: step 5/5.</text>
</comment>
<keyword evidence="3" id="KW-0808">Transferase</keyword>
<keyword evidence="3" id="KW-0963">Cytoplasm</keyword>
<evidence type="ECO:0000313" key="7">
    <source>
        <dbReference type="Proteomes" id="UP000242263"/>
    </source>
</evidence>
<dbReference type="UniPathway" id="UPA00241">
    <property type="reaction ID" value="UER00356"/>
</dbReference>
<name>A0A2I1M7K7_9BIFI</name>
<evidence type="ECO:0000256" key="4">
    <source>
        <dbReference type="NCBIfam" id="TIGR00152"/>
    </source>
</evidence>
<dbReference type="InterPro" id="IPR027417">
    <property type="entry name" value="P-loop_NTPase"/>
</dbReference>
<comment type="catalytic activity">
    <reaction evidence="3">
        <text>3'-dephospho-CoA + ATP = ADP + CoA + H(+)</text>
        <dbReference type="Rhea" id="RHEA:18245"/>
        <dbReference type="ChEBI" id="CHEBI:15378"/>
        <dbReference type="ChEBI" id="CHEBI:30616"/>
        <dbReference type="ChEBI" id="CHEBI:57287"/>
        <dbReference type="ChEBI" id="CHEBI:57328"/>
        <dbReference type="ChEBI" id="CHEBI:456216"/>
        <dbReference type="EC" id="2.7.1.24"/>
    </reaction>
</comment>
<dbReference type="NCBIfam" id="TIGR00152">
    <property type="entry name" value="dephospho-CoA kinase"/>
    <property type="match status" value="1"/>
</dbReference>
<comment type="subcellular location">
    <subcellularLocation>
        <location evidence="3">Cytoplasm</location>
    </subcellularLocation>
</comment>
<dbReference type="GO" id="GO:0005737">
    <property type="term" value="C:cytoplasm"/>
    <property type="evidence" value="ECO:0007669"/>
    <property type="project" value="UniProtKB-SubCell"/>
</dbReference>
<proteinExistence type="inferred from homology"/>
<keyword evidence="2 3" id="KW-0067">ATP-binding</keyword>
<dbReference type="CDD" id="cd02022">
    <property type="entry name" value="DPCK"/>
    <property type="match status" value="1"/>
</dbReference>
<dbReference type="GO" id="GO:0005524">
    <property type="term" value="F:ATP binding"/>
    <property type="evidence" value="ECO:0007669"/>
    <property type="project" value="UniProtKB-UniRule"/>
</dbReference>
<dbReference type="RefSeq" id="WP_101541173.1">
    <property type="nucleotide sequence ID" value="NZ_PKGU01000001.1"/>
</dbReference>
<reference evidence="6 7" key="1">
    <citation type="submission" date="2017-12" db="EMBL/GenBank/DDBJ databases">
        <title>Phylogenetic diversity of female urinary microbiome.</title>
        <authorList>
            <person name="Thomas-White K."/>
            <person name="Wolfe A.J."/>
        </authorList>
    </citation>
    <scope>NUCLEOTIDE SEQUENCE [LARGE SCALE GENOMIC DNA]</scope>
    <source>
        <strain evidence="6 7">UMB0064</strain>
    </source>
</reference>
<dbReference type="EMBL" id="PKGU01000001">
    <property type="protein sequence ID" value="PKZ16116.1"/>
    <property type="molecule type" value="Genomic_DNA"/>
</dbReference>
<dbReference type="EC" id="2.7.1.24" evidence="3 4"/>
<organism evidence="6 7">
    <name type="scientific">Alloscardovia omnicolens</name>
    <dbReference type="NCBI Taxonomy" id="419015"/>
    <lineage>
        <taxon>Bacteria</taxon>
        <taxon>Bacillati</taxon>
        <taxon>Actinomycetota</taxon>
        <taxon>Actinomycetes</taxon>
        <taxon>Bifidobacteriales</taxon>
        <taxon>Bifidobacteriaceae</taxon>
        <taxon>Alloscardovia</taxon>
    </lineage>
</organism>
<evidence type="ECO:0000313" key="6">
    <source>
        <dbReference type="EMBL" id="PKZ16116.1"/>
    </source>
</evidence>
<accession>A0A2I1M7K7</accession>
<dbReference type="InterPro" id="IPR001977">
    <property type="entry name" value="Depp_CoAkinase"/>
</dbReference>
<evidence type="ECO:0000256" key="3">
    <source>
        <dbReference type="HAMAP-Rule" id="MF_00376"/>
    </source>
</evidence>
<dbReference type="HAMAP" id="MF_00376">
    <property type="entry name" value="Dephospho_CoA_kinase"/>
    <property type="match status" value="1"/>
</dbReference>
<comment type="function">
    <text evidence="3">Catalyzes the phosphorylation of the 3'-hydroxyl group of dephosphocoenzyme A to form coenzyme A.</text>
</comment>
<dbReference type="GO" id="GO:0004140">
    <property type="term" value="F:dephospho-CoA kinase activity"/>
    <property type="evidence" value="ECO:0007669"/>
    <property type="project" value="UniProtKB-UniRule"/>
</dbReference>
<evidence type="ECO:0000256" key="1">
    <source>
        <dbReference type="ARBA" id="ARBA00022741"/>
    </source>
</evidence>
<feature type="compositionally biased region" description="Basic and acidic residues" evidence="5">
    <location>
        <begin position="132"/>
        <end position="148"/>
    </location>
</feature>
<protein>
    <recommendedName>
        <fullName evidence="3 4">Dephospho-CoA kinase</fullName>
        <ecNumber evidence="3 4">2.7.1.24</ecNumber>
    </recommendedName>
    <alternativeName>
        <fullName evidence="3">Dephosphocoenzyme A kinase</fullName>
    </alternativeName>
</protein>
<dbReference type="PROSITE" id="PS51219">
    <property type="entry name" value="DPCK"/>
    <property type="match status" value="1"/>
</dbReference>
<gene>
    <name evidence="3 6" type="primary">coaE</name>
    <name evidence="6" type="ORF">CYJ32_01390</name>
</gene>
<evidence type="ECO:0000256" key="2">
    <source>
        <dbReference type="ARBA" id="ARBA00022840"/>
    </source>
</evidence>
<dbReference type="PANTHER" id="PTHR10695:SF46">
    <property type="entry name" value="BIFUNCTIONAL COENZYME A SYNTHASE-RELATED"/>
    <property type="match status" value="1"/>
</dbReference>
<dbReference type="GO" id="GO:0015937">
    <property type="term" value="P:coenzyme A biosynthetic process"/>
    <property type="evidence" value="ECO:0007669"/>
    <property type="project" value="UniProtKB-UniRule"/>
</dbReference>
<feature type="region of interest" description="Disordered" evidence="5">
    <location>
        <begin position="106"/>
        <end position="148"/>
    </location>
</feature>
<dbReference type="Proteomes" id="UP000242263">
    <property type="component" value="Unassembled WGS sequence"/>
</dbReference>
<keyword evidence="3 6" id="KW-0418">Kinase</keyword>
<dbReference type="SUPFAM" id="SSF52540">
    <property type="entry name" value="P-loop containing nucleoside triphosphate hydrolases"/>
    <property type="match status" value="1"/>
</dbReference>
<keyword evidence="3" id="KW-0173">Coenzyme A biosynthesis</keyword>
<dbReference type="Gene3D" id="3.40.50.300">
    <property type="entry name" value="P-loop containing nucleotide triphosphate hydrolases"/>
    <property type="match status" value="1"/>
</dbReference>
<sequence length="258" mass="29238">MNTMMRVGITGGIAAGKSTLSRHLREQGFTVIDYDELAHSLSQPGSPVLDQVRTVFGDNSIAVDGSLNRLWMAQNVFTDAHKREQLNAIMHPAVYALAAQRENREQSEWTAQCETREPNEQGEQSKVLVQREQNKRDEQGEKREKHEQVSLQNNLKKLNNKLSIIFHDIPLLVETREIASSQGLTWDYIITVEAADDVRIARMMNTRHMTAEQARARIASQLERQEREAVADVVIDSEQPLEDMYAQIDGIVSAWLSS</sequence>
<dbReference type="Pfam" id="PF01121">
    <property type="entry name" value="CoaE"/>
    <property type="match status" value="2"/>
</dbReference>
<evidence type="ECO:0000256" key="5">
    <source>
        <dbReference type="SAM" id="MobiDB-lite"/>
    </source>
</evidence>
<keyword evidence="1 3" id="KW-0547">Nucleotide-binding</keyword>
<comment type="caution">
    <text evidence="6">The sequence shown here is derived from an EMBL/GenBank/DDBJ whole genome shotgun (WGS) entry which is preliminary data.</text>
</comment>
<dbReference type="PANTHER" id="PTHR10695">
    <property type="entry name" value="DEPHOSPHO-COA KINASE-RELATED"/>
    <property type="match status" value="1"/>
</dbReference>